<protein>
    <recommendedName>
        <fullName evidence="2">SAV-6107-like HEPN domain-containing protein</fullName>
    </recommendedName>
</protein>
<dbReference type="RefSeq" id="WP_241444740.1">
    <property type="nucleotide sequence ID" value="NZ_BSUJ01000001.1"/>
</dbReference>
<feature type="compositionally biased region" description="Basic and acidic residues" evidence="1">
    <location>
        <begin position="139"/>
        <end position="155"/>
    </location>
</feature>
<proteinExistence type="predicted"/>
<comment type="caution">
    <text evidence="3">The sequence shown here is derived from an EMBL/GenBank/DDBJ whole genome shotgun (WGS) entry which is preliminary data.</text>
</comment>
<keyword evidence="4" id="KW-1185">Reference proteome</keyword>
<name>A0ABQ6HMS6_9MICO</name>
<evidence type="ECO:0000259" key="2">
    <source>
        <dbReference type="Pfam" id="PF18726"/>
    </source>
</evidence>
<sequence>MTAPTLAAPLGVATTDLLDRAYVSLVQSCYAPTSAERYVAAHLAALRAGAALLAARSRPERRARPRSVWEVLPQVAPELGEWAAFYTSSARRRAQIEQGGTSPAREADDLLRQSEQFLTLVEGVLAAPPHPALPPLRVTHVEPRQEPRGEVRGDD</sequence>
<reference evidence="4" key="1">
    <citation type="journal article" date="2019" name="Int. J. Syst. Evol. Microbiol.">
        <title>The Global Catalogue of Microorganisms (GCM) 10K type strain sequencing project: providing services to taxonomists for standard genome sequencing and annotation.</title>
        <authorList>
            <consortium name="The Broad Institute Genomics Platform"/>
            <consortium name="The Broad Institute Genome Sequencing Center for Infectious Disease"/>
            <person name="Wu L."/>
            <person name="Ma J."/>
        </authorList>
    </citation>
    <scope>NUCLEOTIDE SEQUENCE [LARGE SCALE GENOMIC DNA]</scope>
    <source>
        <strain evidence="4">NBRC 105830</strain>
    </source>
</reference>
<feature type="domain" description="SAV-6107-like HEPN" evidence="2">
    <location>
        <begin position="31"/>
        <end position="122"/>
    </location>
</feature>
<organism evidence="3 4">
    <name type="scientific">Arsenicicoccus piscis</name>
    <dbReference type="NCBI Taxonomy" id="673954"/>
    <lineage>
        <taxon>Bacteria</taxon>
        <taxon>Bacillati</taxon>
        <taxon>Actinomycetota</taxon>
        <taxon>Actinomycetes</taxon>
        <taxon>Micrococcales</taxon>
        <taxon>Intrasporangiaceae</taxon>
        <taxon>Arsenicicoccus</taxon>
    </lineage>
</organism>
<feature type="region of interest" description="Disordered" evidence="1">
    <location>
        <begin position="128"/>
        <end position="155"/>
    </location>
</feature>
<dbReference type="InterPro" id="IPR040891">
    <property type="entry name" value="HEPN_SAV_6107"/>
</dbReference>
<evidence type="ECO:0000313" key="3">
    <source>
        <dbReference type="EMBL" id="GMA19447.1"/>
    </source>
</evidence>
<evidence type="ECO:0000256" key="1">
    <source>
        <dbReference type="SAM" id="MobiDB-lite"/>
    </source>
</evidence>
<evidence type="ECO:0000313" key="4">
    <source>
        <dbReference type="Proteomes" id="UP001157109"/>
    </source>
</evidence>
<dbReference type="EMBL" id="BSUJ01000001">
    <property type="protein sequence ID" value="GMA19447.1"/>
    <property type="molecule type" value="Genomic_DNA"/>
</dbReference>
<dbReference type="Pfam" id="PF18726">
    <property type="entry name" value="HEPN_SAV_6107"/>
    <property type="match status" value="1"/>
</dbReference>
<accession>A0ABQ6HMS6</accession>
<dbReference type="Proteomes" id="UP001157109">
    <property type="component" value="Unassembled WGS sequence"/>
</dbReference>
<gene>
    <name evidence="3" type="ORF">GCM10025862_14680</name>
</gene>